<dbReference type="Proteomes" id="UP000295558">
    <property type="component" value="Unassembled WGS sequence"/>
</dbReference>
<accession>A0A4R6ZHU1</accession>
<gene>
    <name evidence="2" type="ORF">DFP96_11230</name>
</gene>
<protein>
    <submittedName>
        <fullName evidence="2">Uncharacterized protein</fullName>
    </submittedName>
</protein>
<evidence type="ECO:0000313" key="2">
    <source>
        <dbReference type="EMBL" id="TDR51544.1"/>
    </source>
</evidence>
<keyword evidence="1" id="KW-1133">Transmembrane helix</keyword>
<keyword evidence="1" id="KW-0472">Membrane</keyword>
<sequence>MNKRSKKTLKIMSASCVFLSIFSYLPNTVFQDLVSTTSLLLLLFIISIPLSVLGFCFAMAIKSRVLVVANIIMFFSIPLVMYSMYIWEWMESV</sequence>
<comment type="caution">
    <text evidence="2">The sequence shown here is derived from an EMBL/GenBank/DDBJ whole genome shotgun (WGS) entry which is preliminary data.</text>
</comment>
<evidence type="ECO:0000313" key="3">
    <source>
        <dbReference type="Proteomes" id="UP000295558"/>
    </source>
</evidence>
<keyword evidence="1" id="KW-0812">Transmembrane</keyword>
<keyword evidence="3" id="KW-1185">Reference proteome</keyword>
<name>A0A4R6ZHU1_9LIST</name>
<dbReference type="AlphaFoldDB" id="A0A4R6ZHU1"/>
<reference evidence="2 3" key="1">
    <citation type="submission" date="2019-03" db="EMBL/GenBank/DDBJ databases">
        <title>Genomic Encyclopedia of Type Strains, Phase III (KMG-III): the genomes of soil and plant-associated and newly described type strains.</title>
        <authorList>
            <person name="Whitman W."/>
        </authorList>
    </citation>
    <scope>NUCLEOTIDE SEQUENCE [LARGE SCALE GENOMIC DNA]</scope>
    <source>
        <strain evidence="2 3">CECT 7972</strain>
    </source>
</reference>
<feature type="transmembrane region" description="Helical" evidence="1">
    <location>
        <begin position="67"/>
        <end position="87"/>
    </location>
</feature>
<proteinExistence type="predicted"/>
<organism evidence="2 3">
    <name type="scientific">Listeria rocourtiae</name>
    <dbReference type="NCBI Taxonomy" id="647910"/>
    <lineage>
        <taxon>Bacteria</taxon>
        <taxon>Bacillati</taxon>
        <taxon>Bacillota</taxon>
        <taxon>Bacilli</taxon>
        <taxon>Bacillales</taxon>
        <taxon>Listeriaceae</taxon>
        <taxon>Listeria</taxon>
    </lineage>
</organism>
<feature type="transmembrane region" description="Helical" evidence="1">
    <location>
        <begin position="41"/>
        <end position="60"/>
    </location>
</feature>
<dbReference type="EMBL" id="SNZK01000012">
    <property type="protein sequence ID" value="TDR51544.1"/>
    <property type="molecule type" value="Genomic_DNA"/>
</dbReference>
<evidence type="ECO:0000256" key="1">
    <source>
        <dbReference type="SAM" id="Phobius"/>
    </source>
</evidence>